<feature type="binding site" evidence="15">
    <location>
        <position position="280"/>
    </location>
    <ligand>
        <name>glyoxylate</name>
        <dbReference type="ChEBI" id="CHEBI:36655"/>
    </ligand>
</feature>
<evidence type="ECO:0000256" key="11">
    <source>
        <dbReference type="ARBA" id="ARBA00050773"/>
    </source>
</evidence>
<keyword evidence="18" id="KW-1185">Reference proteome</keyword>
<dbReference type="Pfam" id="PF01070">
    <property type="entry name" value="FMN_dh"/>
    <property type="match status" value="1"/>
</dbReference>
<keyword evidence="6" id="KW-0560">Oxidoreductase</keyword>
<feature type="binding site" evidence="15">
    <location>
        <position position="278"/>
    </location>
    <ligand>
        <name>FMN</name>
        <dbReference type="ChEBI" id="CHEBI:58210"/>
    </ligand>
</feature>
<evidence type="ECO:0000256" key="7">
    <source>
        <dbReference type="ARBA" id="ARBA00024042"/>
    </source>
</evidence>
<reference evidence="17 18" key="1">
    <citation type="submission" date="2020-07" db="EMBL/GenBank/DDBJ databases">
        <authorList>
            <person name="Feng H."/>
        </authorList>
    </citation>
    <scope>NUCLEOTIDE SEQUENCE [LARGE SCALE GENOMIC DNA]</scope>
    <source>
        <strain evidence="18">s-11</strain>
    </source>
</reference>
<dbReference type="InterPro" id="IPR037350">
    <property type="entry name" value="LMO_FMN"/>
</dbReference>
<feature type="binding site" evidence="15">
    <location>
        <position position="183"/>
    </location>
    <ligand>
        <name>glyoxylate</name>
        <dbReference type="ChEBI" id="CHEBI:36655"/>
    </ligand>
</feature>
<dbReference type="Gene3D" id="3.20.20.70">
    <property type="entry name" value="Aldolase class I"/>
    <property type="match status" value="1"/>
</dbReference>
<dbReference type="InterPro" id="IPR012133">
    <property type="entry name" value="Alpha-hydoxy_acid_DH_FMN"/>
</dbReference>
<keyword evidence="4 15" id="KW-0285">Flavoprotein</keyword>
<feature type="binding site" evidence="15">
    <location>
        <begin position="311"/>
        <end position="315"/>
    </location>
    <ligand>
        <name>FMN</name>
        <dbReference type="ChEBI" id="CHEBI:58210"/>
    </ligand>
</feature>
<evidence type="ECO:0000313" key="17">
    <source>
        <dbReference type="EMBL" id="MBA4541306.1"/>
    </source>
</evidence>
<dbReference type="Proteomes" id="UP000530514">
    <property type="component" value="Unassembled WGS sequence"/>
</dbReference>
<evidence type="ECO:0000313" key="18">
    <source>
        <dbReference type="Proteomes" id="UP000530514"/>
    </source>
</evidence>
<evidence type="ECO:0000256" key="6">
    <source>
        <dbReference type="ARBA" id="ARBA00023002"/>
    </source>
</evidence>
<name>A0A7W2AG56_9BACL</name>
<evidence type="ECO:0000256" key="1">
    <source>
        <dbReference type="ARBA" id="ARBA00000616"/>
    </source>
</evidence>
<comment type="catalytic activity">
    <reaction evidence="12">
        <text>2-hydroxyoctanoate + O2 = 2-oxooctanoate + H2O2</text>
        <dbReference type="Rhea" id="RHEA:67940"/>
        <dbReference type="ChEBI" id="CHEBI:15379"/>
        <dbReference type="ChEBI" id="CHEBI:16240"/>
        <dbReference type="ChEBI" id="CHEBI:133514"/>
        <dbReference type="ChEBI" id="CHEBI:176689"/>
    </reaction>
</comment>
<dbReference type="InterPro" id="IPR008259">
    <property type="entry name" value="FMN_hydac_DH_AS"/>
</dbReference>
<comment type="catalytic activity">
    <reaction evidence="1">
        <text>a (2S)-2-hydroxycarboxylate + O2 = a 2-oxocarboxylate + H2O2</text>
        <dbReference type="Rhea" id="RHEA:16789"/>
        <dbReference type="ChEBI" id="CHEBI:15379"/>
        <dbReference type="ChEBI" id="CHEBI:16240"/>
        <dbReference type="ChEBI" id="CHEBI:35179"/>
        <dbReference type="ChEBI" id="CHEBI:58123"/>
        <dbReference type="EC" id="1.1.3.15"/>
    </reaction>
</comment>
<dbReference type="PROSITE" id="PS51349">
    <property type="entry name" value="FMN_HYDROXY_ACID_DH_2"/>
    <property type="match status" value="1"/>
</dbReference>
<comment type="caution">
    <text evidence="17">The sequence shown here is derived from an EMBL/GenBank/DDBJ whole genome shotgun (WGS) entry which is preliminary data.</text>
</comment>
<dbReference type="InterPro" id="IPR013785">
    <property type="entry name" value="Aldolase_TIM"/>
</dbReference>
<dbReference type="InterPro" id="IPR037396">
    <property type="entry name" value="FMN_HAD"/>
</dbReference>
<evidence type="ECO:0000256" key="2">
    <source>
        <dbReference type="ARBA" id="ARBA00001917"/>
    </source>
</evidence>
<dbReference type="PANTHER" id="PTHR10578:SF143">
    <property type="entry name" value="FMN-DEPENDENT ALPHA-HYDROXY ACID DEHYDROGENASE PB1A11.03"/>
    <property type="match status" value="1"/>
</dbReference>
<evidence type="ECO:0000259" key="16">
    <source>
        <dbReference type="PROSITE" id="PS51349"/>
    </source>
</evidence>
<evidence type="ECO:0000256" key="13">
    <source>
        <dbReference type="ARBA" id="ARBA00079803"/>
    </source>
</evidence>
<proteinExistence type="inferred from homology"/>
<dbReference type="GO" id="GO:0003973">
    <property type="term" value="F:(S)-2-hydroxy-acid oxidase activity"/>
    <property type="evidence" value="ECO:0007669"/>
    <property type="project" value="UniProtKB-EC"/>
</dbReference>
<dbReference type="InterPro" id="IPR000262">
    <property type="entry name" value="FMN-dep_DH"/>
</dbReference>
<feature type="binding site" evidence="15">
    <location>
        <position position="148"/>
    </location>
    <ligand>
        <name>glyoxylate</name>
        <dbReference type="ChEBI" id="CHEBI:36655"/>
    </ligand>
</feature>
<dbReference type="OrthoDB" id="9770452at2"/>
<feature type="active site" description="Proton acceptor" evidence="14">
    <location>
        <position position="280"/>
    </location>
</feature>
<dbReference type="GO" id="GO:0010181">
    <property type="term" value="F:FMN binding"/>
    <property type="evidence" value="ECO:0007669"/>
    <property type="project" value="InterPro"/>
</dbReference>
<dbReference type="PANTHER" id="PTHR10578">
    <property type="entry name" value="S -2-HYDROXY-ACID OXIDASE-RELATED"/>
    <property type="match status" value="1"/>
</dbReference>
<evidence type="ECO:0000256" key="10">
    <source>
        <dbReference type="ARBA" id="ARBA00050549"/>
    </source>
</evidence>
<dbReference type="RefSeq" id="WP_033099160.1">
    <property type="nucleotide sequence ID" value="NZ_JACEIP010000001.1"/>
</dbReference>
<protein>
    <recommendedName>
        <fullName evidence="8">L-lactate oxidase</fullName>
        <ecNumber evidence="3">1.1.3.15</ecNumber>
    </recommendedName>
    <alternativeName>
        <fullName evidence="13">(S)-2-hydroxy-acid oxidase</fullName>
    </alternativeName>
</protein>
<accession>A0A7W2AG56</accession>
<comment type="cofactor">
    <cofactor evidence="2">
        <name>FMN</name>
        <dbReference type="ChEBI" id="CHEBI:58210"/>
    </cofactor>
</comment>
<sequence length="388" mass="42899">MHFGNRVQFELYRRFKKAKYPVRYEELVDKARDVLEEGPFYYVEGGAGAEDTGRANRRAFQKWQIVPRMLRDVSKRDFRVQLFGQTYDYPLLLAPVGVQSIIHPEGELGAAKAAAELCVPFVASTASTHSLEKIARVMGDAPRWFQLYWSRDQDVAASLLERAERAGYAAIVVTLDTPMMAWRENDINQGYLPFLLGEGIGNYLSDPAFRAKLSKPPETDLEEAILYWAQIFGNESLTWDDLPFLRKHTRLPILLKGILHPGDAELALKHGIDGIIVSNHGGRQVDGAIAVLDALGPVVDAVKGRIPVLMDSGIRRGADMIKALALGASAVLVGRPYVFGLALGGQDGVRHVVRNLLADFNLTMALAGFSSLADLNRSILVKADQLFL</sequence>
<dbReference type="CDD" id="cd03332">
    <property type="entry name" value="LMO_FMN"/>
    <property type="match status" value="1"/>
</dbReference>
<evidence type="ECO:0000256" key="5">
    <source>
        <dbReference type="ARBA" id="ARBA00022643"/>
    </source>
</evidence>
<keyword evidence="5 15" id="KW-0288">FMN</keyword>
<comment type="catalytic activity">
    <reaction evidence="11">
        <text>2-hydroxyoctadecanoate + O2 = 2-oxooctadecanoate + H2O2</text>
        <dbReference type="Rhea" id="RHEA:68964"/>
        <dbReference type="ChEBI" id="CHEBI:15379"/>
        <dbReference type="ChEBI" id="CHEBI:16240"/>
        <dbReference type="ChEBI" id="CHEBI:17162"/>
        <dbReference type="ChEBI" id="CHEBI:76724"/>
    </reaction>
</comment>
<feature type="binding site" evidence="15">
    <location>
        <position position="256"/>
    </location>
    <ligand>
        <name>FMN</name>
        <dbReference type="ChEBI" id="CHEBI:58210"/>
    </ligand>
</feature>
<comment type="catalytic activity">
    <reaction evidence="10">
        <text>mandelate + O2 = phenylglyoxylate + H2O2</text>
        <dbReference type="Rhea" id="RHEA:68968"/>
        <dbReference type="ChEBI" id="CHEBI:15379"/>
        <dbReference type="ChEBI" id="CHEBI:16240"/>
        <dbReference type="ChEBI" id="CHEBI:25147"/>
        <dbReference type="ChEBI" id="CHEBI:36656"/>
    </reaction>
</comment>
<evidence type="ECO:0000256" key="4">
    <source>
        <dbReference type="ARBA" id="ARBA00022630"/>
    </source>
</evidence>
<dbReference type="FunFam" id="3.20.20.70:FF:000029">
    <property type="entry name" value="L-lactate dehydrogenase"/>
    <property type="match status" value="1"/>
</dbReference>
<feature type="binding site" evidence="15">
    <location>
        <begin position="95"/>
        <end position="97"/>
    </location>
    <ligand>
        <name>FMN</name>
        <dbReference type="ChEBI" id="CHEBI:58210"/>
    </ligand>
</feature>
<dbReference type="PROSITE" id="PS00557">
    <property type="entry name" value="FMN_HYDROXY_ACID_DH_1"/>
    <property type="match status" value="1"/>
</dbReference>
<dbReference type="EC" id="1.1.3.15" evidence="3"/>
<feature type="binding site" evidence="15">
    <location>
        <position position="124"/>
    </location>
    <ligand>
        <name>FMN</name>
        <dbReference type="ChEBI" id="CHEBI:58210"/>
    </ligand>
</feature>
<feature type="binding site" evidence="15">
    <location>
        <begin position="334"/>
        <end position="335"/>
    </location>
    <ligand>
        <name>FMN</name>
        <dbReference type="ChEBI" id="CHEBI:58210"/>
    </ligand>
</feature>
<evidence type="ECO:0000256" key="14">
    <source>
        <dbReference type="PIRSR" id="PIRSR000138-1"/>
    </source>
</evidence>
<organism evidence="17 18">
    <name type="scientific">Thermoactinomyces daqus</name>
    <dbReference type="NCBI Taxonomy" id="1329516"/>
    <lineage>
        <taxon>Bacteria</taxon>
        <taxon>Bacillati</taxon>
        <taxon>Bacillota</taxon>
        <taxon>Bacilli</taxon>
        <taxon>Bacillales</taxon>
        <taxon>Thermoactinomycetaceae</taxon>
        <taxon>Thermoactinomyces</taxon>
    </lineage>
</organism>
<evidence type="ECO:0000256" key="15">
    <source>
        <dbReference type="PIRSR" id="PIRSR000138-2"/>
    </source>
</evidence>
<feature type="binding site" evidence="15">
    <location>
        <position position="42"/>
    </location>
    <ligand>
        <name>glyoxylate</name>
        <dbReference type="ChEBI" id="CHEBI:36655"/>
    </ligand>
</feature>
<evidence type="ECO:0000256" key="8">
    <source>
        <dbReference type="ARBA" id="ARBA00029513"/>
    </source>
</evidence>
<evidence type="ECO:0000256" key="3">
    <source>
        <dbReference type="ARBA" id="ARBA00013087"/>
    </source>
</evidence>
<dbReference type="EMBL" id="JACEIP010000001">
    <property type="protein sequence ID" value="MBA4541306.1"/>
    <property type="molecule type" value="Genomic_DNA"/>
</dbReference>
<feature type="binding site" evidence="15">
    <location>
        <position position="283"/>
    </location>
    <ligand>
        <name>glyoxylate</name>
        <dbReference type="ChEBI" id="CHEBI:36655"/>
    </ligand>
</feature>
<gene>
    <name evidence="17" type="ORF">H1164_00060</name>
</gene>
<dbReference type="PIRSF" id="PIRSF000138">
    <property type="entry name" value="Al-hdrx_acd_dh"/>
    <property type="match status" value="1"/>
</dbReference>
<evidence type="ECO:0000256" key="12">
    <source>
        <dbReference type="ARBA" id="ARBA00052949"/>
    </source>
</evidence>
<dbReference type="AlphaFoldDB" id="A0A7W2AG56"/>
<feature type="binding site" evidence="15">
    <location>
        <position position="174"/>
    </location>
    <ligand>
        <name>FMN</name>
        <dbReference type="ChEBI" id="CHEBI:58210"/>
    </ligand>
</feature>
<dbReference type="SUPFAM" id="SSF51395">
    <property type="entry name" value="FMN-linked oxidoreductases"/>
    <property type="match status" value="1"/>
</dbReference>
<evidence type="ECO:0000256" key="9">
    <source>
        <dbReference type="ARBA" id="ARBA00048754"/>
    </source>
</evidence>
<comment type="similarity">
    <text evidence="7">Belongs to the FMN-dependent alpha-hydroxy acid dehydrogenase family.</text>
</comment>
<comment type="catalytic activity">
    <reaction evidence="9">
        <text>(S)-lactate + O2 = pyruvate + H2O2</text>
        <dbReference type="Rhea" id="RHEA:55868"/>
        <dbReference type="ChEBI" id="CHEBI:15361"/>
        <dbReference type="ChEBI" id="CHEBI:15379"/>
        <dbReference type="ChEBI" id="CHEBI:16240"/>
        <dbReference type="ChEBI" id="CHEBI:16651"/>
    </reaction>
    <physiologicalReaction direction="left-to-right" evidence="9">
        <dbReference type="Rhea" id="RHEA:55869"/>
    </physiologicalReaction>
</comment>
<feature type="binding site" evidence="15">
    <location>
        <position position="146"/>
    </location>
    <ligand>
        <name>FMN</name>
        <dbReference type="ChEBI" id="CHEBI:58210"/>
    </ligand>
</feature>
<feature type="domain" description="FMN hydroxy acid dehydrogenase" evidence="16">
    <location>
        <begin position="16"/>
        <end position="385"/>
    </location>
</feature>